<dbReference type="EMBL" id="CP018049">
    <property type="protein sequence ID" value="AUZ47555.1"/>
    <property type="molecule type" value="Genomic_DNA"/>
</dbReference>
<evidence type="ECO:0000313" key="1">
    <source>
        <dbReference type="EMBL" id="AUZ47555.1"/>
    </source>
</evidence>
<accession>A0A2L0RZR6</accession>
<proteinExistence type="predicted"/>
<organism evidence="1 2">
    <name type="scientific">Pseudomonas orientalis</name>
    <dbReference type="NCBI Taxonomy" id="76758"/>
    <lineage>
        <taxon>Bacteria</taxon>
        <taxon>Pseudomonadati</taxon>
        <taxon>Pseudomonadota</taxon>
        <taxon>Gammaproteobacteria</taxon>
        <taxon>Pseudomonadales</taxon>
        <taxon>Pseudomonadaceae</taxon>
        <taxon>Pseudomonas</taxon>
    </lineage>
</organism>
<dbReference type="KEGG" id="poi:BOP93_18785"/>
<dbReference type="Proteomes" id="UP000239888">
    <property type="component" value="Chromosome"/>
</dbReference>
<protein>
    <submittedName>
        <fullName evidence="1">Uncharacterized protein</fullName>
    </submittedName>
</protein>
<reference evidence="1 2" key="1">
    <citation type="journal article" date="2018" name="Front. Microbiol.">
        <title>Pseudomonas orientalis F9: A Potent Antagonist against Phytopathogens with Phytotoxic Effect in the Apple Flower.</title>
        <authorList>
            <person name="Zengerer V."/>
            <person name="Schmid M."/>
            <person name="Bieri M."/>
            <person name="Muller D.C."/>
            <person name="Remus-Emsermann M.N.P."/>
            <person name="Ahrens C.H."/>
            <person name="Pelludat C."/>
        </authorList>
    </citation>
    <scope>NUCLEOTIDE SEQUENCE [LARGE SCALE GENOMIC DNA]</scope>
    <source>
        <strain evidence="1 2">F9</strain>
    </source>
</reference>
<dbReference type="AlphaFoldDB" id="A0A2L0RZR6"/>
<evidence type="ECO:0000313" key="2">
    <source>
        <dbReference type="Proteomes" id="UP000239888"/>
    </source>
</evidence>
<gene>
    <name evidence="1" type="ORF">BOP93_18785</name>
</gene>
<name>A0A2L0RZR6_9PSED</name>
<sequence length="337" mass="37432">MHISRINDALATFDQQSRSHFAVQPDDRTSLQVLQQRYAQLAARVEQRTALLDRRAAWATAAPPPPCELDPITVAVLQPAPLSKQLSGHGLEQAVKHINVLDKEIALLDSHIQQQPLPLSHAEEDLFLKQRNAMTDYRNAWATGRLKGSSQFKSSIGLVPERKRLEQNLERHKQLASVELTLHRLDRTVDTAQRNGLGDKLSSQAVDAARGALVNLRDAWRNGNLDGSSIEGMNPALLLTAPNNRRIKLELAVIEKGFVQLNAVPRTEQADSAQERAQFKSLVHSNTSMHVKQAAISQLKESNKQRALVAELNTDLRNIYTDLANNLALHGMTASHQ</sequence>